<keyword evidence="2" id="KW-1185">Reference proteome</keyword>
<organism evidence="1 2">
    <name type="scientific">Acetobacter pomorum</name>
    <dbReference type="NCBI Taxonomy" id="65959"/>
    <lineage>
        <taxon>Bacteria</taxon>
        <taxon>Pseudomonadati</taxon>
        <taxon>Pseudomonadota</taxon>
        <taxon>Alphaproteobacteria</taxon>
        <taxon>Acetobacterales</taxon>
        <taxon>Acetobacteraceae</taxon>
        <taxon>Acetobacter</taxon>
    </lineage>
</organism>
<protein>
    <submittedName>
        <fullName evidence="1">Uncharacterized protein</fullName>
    </submittedName>
</protein>
<proteinExistence type="predicted"/>
<evidence type="ECO:0000313" key="1">
    <source>
        <dbReference type="EMBL" id="PHY95385.1"/>
    </source>
</evidence>
<comment type="caution">
    <text evidence="1">The sequence shown here is derived from an EMBL/GenBank/DDBJ whole genome shotgun (WGS) entry which is preliminary data.</text>
</comment>
<accession>A0A2G4RI25</accession>
<name>A0A2G4RI25_9PROT</name>
<dbReference type="Proteomes" id="UP000228751">
    <property type="component" value="Unassembled WGS sequence"/>
</dbReference>
<evidence type="ECO:0000313" key="2">
    <source>
        <dbReference type="Proteomes" id="UP000228751"/>
    </source>
</evidence>
<gene>
    <name evidence="1" type="ORF">CSR02_01225</name>
</gene>
<dbReference type="AlphaFoldDB" id="A0A2G4RI25"/>
<reference evidence="1 2" key="1">
    <citation type="submission" date="2017-10" db="EMBL/GenBank/DDBJ databases">
        <title>Genomic analysis of the genus Acetobacter.</title>
        <authorList>
            <person name="Kim K.H."/>
            <person name="Chun B.H."/>
            <person name="Son A.R."/>
            <person name="Jeon C.O."/>
        </authorList>
    </citation>
    <scope>NUCLEOTIDE SEQUENCE [LARGE SCALE GENOMIC DNA]</scope>
    <source>
        <strain evidence="1 2">LHT 2458</strain>
    </source>
</reference>
<dbReference type="GeneID" id="66349972"/>
<dbReference type="RefSeq" id="WP_099540263.1">
    <property type="nucleotide sequence ID" value="NZ_PEBQ01000010.1"/>
</dbReference>
<dbReference type="EMBL" id="PEBQ01000010">
    <property type="protein sequence ID" value="PHY95385.1"/>
    <property type="molecule type" value="Genomic_DNA"/>
</dbReference>
<sequence length="94" mass="10753">MSIEHHVPKKWELYWKLEGRMGACISAARDLSKTLKSSLKKAQEKMRDGGDIKTISKAFWDEMDLVMEFHSRAGASDHPTREQVSNAFDKAVMQ</sequence>